<organism evidence="1">
    <name type="scientific">Oryza barthii</name>
    <dbReference type="NCBI Taxonomy" id="65489"/>
    <lineage>
        <taxon>Eukaryota</taxon>
        <taxon>Viridiplantae</taxon>
        <taxon>Streptophyta</taxon>
        <taxon>Embryophyta</taxon>
        <taxon>Tracheophyta</taxon>
        <taxon>Spermatophyta</taxon>
        <taxon>Magnoliopsida</taxon>
        <taxon>Liliopsida</taxon>
        <taxon>Poales</taxon>
        <taxon>Poaceae</taxon>
        <taxon>BOP clade</taxon>
        <taxon>Oryzoideae</taxon>
        <taxon>Oryzeae</taxon>
        <taxon>Oryzinae</taxon>
        <taxon>Oryza</taxon>
    </lineage>
</organism>
<dbReference type="PaxDb" id="65489-OBART02G15570.1"/>
<evidence type="ECO:0000313" key="1">
    <source>
        <dbReference type="EnsemblPlants" id="OBART02G15570.1"/>
    </source>
</evidence>
<evidence type="ECO:0000313" key="2">
    <source>
        <dbReference type="Proteomes" id="UP000026960"/>
    </source>
</evidence>
<protein>
    <submittedName>
        <fullName evidence="1">Uncharacterized protein</fullName>
    </submittedName>
</protein>
<dbReference type="HOGENOM" id="CLU_2337051_0_0_1"/>
<reference evidence="1" key="1">
    <citation type="journal article" date="2009" name="Rice">
        <title>De Novo Next Generation Sequencing of Plant Genomes.</title>
        <authorList>
            <person name="Rounsley S."/>
            <person name="Marri P.R."/>
            <person name="Yu Y."/>
            <person name="He R."/>
            <person name="Sisneros N."/>
            <person name="Goicoechea J.L."/>
            <person name="Lee S.J."/>
            <person name="Angelova A."/>
            <person name="Kudrna D."/>
            <person name="Luo M."/>
            <person name="Affourtit J."/>
            <person name="Desany B."/>
            <person name="Knight J."/>
            <person name="Niazi F."/>
            <person name="Egholm M."/>
            <person name="Wing R.A."/>
        </authorList>
    </citation>
    <scope>NUCLEOTIDE SEQUENCE [LARGE SCALE GENOMIC DNA]</scope>
    <source>
        <strain evidence="1">cv. IRGC 105608</strain>
    </source>
</reference>
<dbReference type="EnsemblPlants" id="OBART02G15570.1">
    <property type="protein sequence ID" value="OBART02G15570.1"/>
    <property type="gene ID" value="OBART02G15570"/>
</dbReference>
<sequence length="113" mass="12798">MSYSSLLPKLQVRMNMPVGRVKVLIPGLAPSEMLKAEVSLDSQPIRWCLSPPPIKRRLKDTLPKDKVELDELRVDLASLRRGFCAKHFHLYKAVGKEDLYCAPILMRTQIAGI</sequence>
<reference evidence="1" key="2">
    <citation type="submission" date="2015-03" db="UniProtKB">
        <authorList>
            <consortium name="EnsemblPlants"/>
        </authorList>
    </citation>
    <scope>IDENTIFICATION</scope>
</reference>
<name>A0A0D3F4T4_9ORYZ</name>
<accession>A0A0D3F4T4</accession>
<keyword evidence="2" id="KW-1185">Reference proteome</keyword>
<proteinExistence type="predicted"/>
<dbReference type="AlphaFoldDB" id="A0A0D3F4T4"/>
<dbReference type="Gramene" id="OBART02G15570.1">
    <property type="protein sequence ID" value="OBART02G15570.1"/>
    <property type="gene ID" value="OBART02G15570"/>
</dbReference>
<dbReference type="Proteomes" id="UP000026960">
    <property type="component" value="Chromosome 2"/>
</dbReference>